<dbReference type="Proteomes" id="UP000019384">
    <property type="component" value="Unassembled WGS sequence"/>
</dbReference>
<dbReference type="Pfam" id="PF00096">
    <property type="entry name" value="zf-C2H2"/>
    <property type="match status" value="5"/>
</dbReference>
<proteinExistence type="inferred from homology"/>
<evidence type="ECO:0000256" key="5">
    <source>
        <dbReference type="ARBA" id="ARBA00022771"/>
    </source>
</evidence>
<dbReference type="FunFam" id="3.30.160.60:FF:000340">
    <property type="entry name" value="zinc finger protein 473 isoform X1"/>
    <property type="match status" value="1"/>
</dbReference>
<dbReference type="HOGENOM" id="CLU_044102_0_0_1"/>
<dbReference type="PROSITE" id="PS50157">
    <property type="entry name" value="ZINC_FINGER_C2H2_2"/>
    <property type="match status" value="7"/>
</dbReference>
<reference evidence="15" key="1">
    <citation type="submission" date="2013-12" db="EMBL/GenBank/DDBJ databases">
        <authorList>
            <person name="Genoscope - CEA"/>
        </authorList>
    </citation>
    <scope>NUCLEOTIDE SEQUENCE</scope>
    <source>
        <strain evidence="15">CBS 1993</strain>
    </source>
</reference>
<evidence type="ECO:0000313" key="15">
    <source>
        <dbReference type="EMBL" id="CDK26286.1"/>
    </source>
</evidence>
<organism evidence="15 16">
    <name type="scientific">Kuraishia capsulata CBS 1993</name>
    <dbReference type="NCBI Taxonomy" id="1382522"/>
    <lineage>
        <taxon>Eukaryota</taxon>
        <taxon>Fungi</taxon>
        <taxon>Dikarya</taxon>
        <taxon>Ascomycota</taxon>
        <taxon>Saccharomycotina</taxon>
        <taxon>Pichiomycetes</taxon>
        <taxon>Pichiales</taxon>
        <taxon>Pichiaceae</taxon>
        <taxon>Kuraishia</taxon>
    </lineage>
</organism>
<feature type="region of interest" description="Disordered" evidence="13">
    <location>
        <begin position="1"/>
        <end position="49"/>
    </location>
</feature>
<dbReference type="AlphaFoldDB" id="W6MJ66"/>
<evidence type="ECO:0000313" key="16">
    <source>
        <dbReference type="Proteomes" id="UP000019384"/>
    </source>
</evidence>
<sequence length="402" mass="45629">MEFDFIDPALSGAEPSPPDSPHEIFQSPSRGRPETSASGTASGTRSRSTSSQRVKKFICEVCGKAYNRPSLLEQHLRSHSNERPFVCFTCDEGFLRKDHLQRHLLKHIDENDKPFHCQYCGKGVNSPQHLRRHEKIHTKSFKCTFEGCNESFFKHQTLKGHVNSVHLVDRFSCADCGKVFNRHGRLQDHMEKAHSNPERLRCDFPTCSQSFKTWSALQLHIKTDHPKLECPLCGRKCVGESGLQNHMKIHDDSKVVKLWQCGVCDEIAFAKKDYLIDHYRNEHSSDDIPANLTGWTENSVSVAGLVFPPLNTPVDAALDTPASPPVARGALSKALQRTSALDLVLSNVDERHLECSFSANCKRKFKKQYDLDRHLQWHEKANRILDEKLENLGNPKSDINLK</sequence>
<comment type="subcellular location">
    <subcellularLocation>
        <location evidence="1">Nucleus</location>
    </subcellularLocation>
</comment>
<evidence type="ECO:0000256" key="7">
    <source>
        <dbReference type="ARBA" id="ARBA00023015"/>
    </source>
</evidence>
<evidence type="ECO:0000256" key="10">
    <source>
        <dbReference type="ARBA" id="ARBA00038089"/>
    </source>
</evidence>
<dbReference type="OrthoDB" id="4748970at2759"/>
<evidence type="ECO:0000256" key="11">
    <source>
        <dbReference type="ARBA" id="ARBA00039490"/>
    </source>
</evidence>
<keyword evidence="4" id="KW-0677">Repeat</keyword>
<feature type="domain" description="C2H2-type" evidence="14">
    <location>
        <begin position="228"/>
        <end position="255"/>
    </location>
</feature>
<accession>W6MJ66</accession>
<evidence type="ECO:0000256" key="8">
    <source>
        <dbReference type="ARBA" id="ARBA00023163"/>
    </source>
</evidence>
<evidence type="ECO:0000256" key="3">
    <source>
        <dbReference type="ARBA" id="ARBA00022723"/>
    </source>
</evidence>
<dbReference type="PROSITE" id="PS00028">
    <property type="entry name" value="ZINC_FINGER_C2H2_1"/>
    <property type="match status" value="6"/>
</dbReference>
<dbReference type="SUPFAM" id="SSF57667">
    <property type="entry name" value="beta-beta-alpha zinc fingers"/>
    <property type="match status" value="4"/>
</dbReference>
<comment type="similarity">
    <text evidence="10">Belongs to the pacC/RIM101 family.</text>
</comment>
<evidence type="ECO:0000256" key="13">
    <source>
        <dbReference type="SAM" id="MobiDB-lite"/>
    </source>
</evidence>
<keyword evidence="3" id="KW-0479">Metal-binding</keyword>
<dbReference type="PANTHER" id="PTHR24388:SF53">
    <property type="entry name" value="CHORION TRANSCRIPTION FACTOR CF2-RELATED"/>
    <property type="match status" value="1"/>
</dbReference>
<keyword evidence="5 12" id="KW-0863">Zinc-finger</keyword>
<dbReference type="STRING" id="1382522.W6MJ66"/>
<dbReference type="GO" id="GO:0005634">
    <property type="term" value="C:nucleus"/>
    <property type="evidence" value="ECO:0007669"/>
    <property type="project" value="UniProtKB-SubCell"/>
</dbReference>
<feature type="domain" description="C2H2-type" evidence="14">
    <location>
        <begin position="141"/>
        <end position="171"/>
    </location>
</feature>
<dbReference type="FunFam" id="3.30.160.60:FF:000193">
    <property type="entry name" value="Zinc finger protein 300"/>
    <property type="match status" value="1"/>
</dbReference>
<feature type="domain" description="C2H2-type" evidence="14">
    <location>
        <begin position="171"/>
        <end position="199"/>
    </location>
</feature>
<protein>
    <recommendedName>
        <fullName evidence="11">pH-response transcription factor pacC/RIM101</fullName>
    </recommendedName>
</protein>
<dbReference type="EMBL" id="HG793127">
    <property type="protein sequence ID" value="CDK26286.1"/>
    <property type="molecule type" value="Genomic_DNA"/>
</dbReference>
<keyword evidence="9" id="KW-0539">Nucleus</keyword>
<name>W6MJ66_9ASCO</name>
<dbReference type="InterPro" id="IPR050527">
    <property type="entry name" value="Snail/Krueppel_Znf"/>
</dbReference>
<dbReference type="Gene3D" id="3.30.160.60">
    <property type="entry name" value="Classic Zinc Finger"/>
    <property type="match status" value="6"/>
</dbReference>
<keyword evidence="7" id="KW-0805">Transcription regulation</keyword>
<feature type="compositionally biased region" description="Low complexity" evidence="13">
    <location>
        <begin position="35"/>
        <end position="49"/>
    </location>
</feature>
<dbReference type="GO" id="GO:0000978">
    <property type="term" value="F:RNA polymerase II cis-regulatory region sequence-specific DNA binding"/>
    <property type="evidence" value="ECO:0007669"/>
    <property type="project" value="TreeGrafter"/>
</dbReference>
<comment type="similarity">
    <text evidence="2">Belongs to the krueppel C2H2-type zinc-finger protein family.</text>
</comment>
<dbReference type="GO" id="GO:0000981">
    <property type="term" value="F:DNA-binding transcription factor activity, RNA polymerase II-specific"/>
    <property type="evidence" value="ECO:0007669"/>
    <property type="project" value="TreeGrafter"/>
</dbReference>
<keyword evidence="8" id="KW-0804">Transcription</keyword>
<evidence type="ECO:0000256" key="6">
    <source>
        <dbReference type="ARBA" id="ARBA00022833"/>
    </source>
</evidence>
<evidence type="ECO:0000259" key="14">
    <source>
        <dbReference type="PROSITE" id="PS50157"/>
    </source>
</evidence>
<dbReference type="InterPro" id="IPR013087">
    <property type="entry name" value="Znf_C2H2_type"/>
</dbReference>
<dbReference type="GO" id="GO:0008270">
    <property type="term" value="F:zinc ion binding"/>
    <property type="evidence" value="ECO:0007669"/>
    <property type="project" value="UniProtKB-KW"/>
</dbReference>
<evidence type="ECO:0000256" key="12">
    <source>
        <dbReference type="PROSITE-ProRule" id="PRU00042"/>
    </source>
</evidence>
<feature type="domain" description="C2H2-type" evidence="14">
    <location>
        <begin position="85"/>
        <end position="112"/>
    </location>
</feature>
<dbReference type="PANTHER" id="PTHR24388">
    <property type="entry name" value="ZINC FINGER PROTEIN"/>
    <property type="match status" value="1"/>
</dbReference>
<evidence type="ECO:0000256" key="2">
    <source>
        <dbReference type="ARBA" id="ARBA00006991"/>
    </source>
</evidence>
<feature type="domain" description="C2H2-type" evidence="14">
    <location>
        <begin position="57"/>
        <end position="84"/>
    </location>
</feature>
<gene>
    <name evidence="15" type="ORF">KUCA_T00002257001</name>
</gene>
<keyword evidence="6" id="KW-0862">Zinc</keyword>
<feature type="domain" description="C2H2-type" evidence="14">
    <location>
        <begin position="115"/>
        <end position="142"/>
    </location>
</feature>
<evidence type="ECO:0000256" key="9">
    <source>
        <dbReference type="ARBA" id="ARBA00023242"/>
    </source>
</evidence>
<reference evidence="15" key="2">
    <citation type="submission" date="2014-02" db="EMBL/GenBank/DDBJ databases">
        <title>Complete DNA sequence of /Kuraishia capsulata/ illustrates novel genomic features among budding yeasts (/Saccharomycotina/).</title>
        <authorList>
            <person name="Morales L."/>
            <person name="Noel B."/>
            <person name="Porcel B."/>
            <person name="Marcet-Houben M."/>
            <person name="Hullo M-F."/>
            <person name="Sacerdot C."/>
            <person name="Tekaia F."/>
            <person name="Leh-Louis V."/>
            <person name="Despons L."/>
            <person name="Khanna V."/>
            <person name="Aury J-M."/>
            <person name="Barbe V."/>
            <person name="Couloux A."/>
            <person name="Labadie K."/>
            <person name="Pelletier E."/>
            <person name="Souciet J-L."/>
            <person name="Boekhout T."/>
            <person name="Gabaldon T."/>
            <person name="Wincker P."/>
            <person name="Dujon B."/>
        </authorList>
    </citation>
    <scope>NUCLEOTIDE SEQUENCE</scope>
    <source>
        <strain evidence="15">CBS 1993</strain>
    </source>
</reference>
<feature type="domain" description="C2H2-type" evidence="14">
    <location>
        <begin position="353"/>
        <end position="383"/>
    </location>
</feature>
<dbReference type="InterPro" id="IPR036236">
    <property type="entry name" value="Znf_C2H2_sf"/>
</dbReference>
<dbReference type="GeneID" id="34519680"/>
<evidence type="ECO:0000256" key="1">
    <source>
        <dbReference type="ARBA" id="ARBA00004123"/>
    </source>
</evidence>
<keyword evidence="16" id="KW-1185">Reference proteome</keyword>
<evidence type="ECO:0000256" key="4">
    <source>
        <dbReference type="ARBA" id="ARBA00022737"/>
    </source>
</evidence>
<dbReference type="RefSeq" id="XP_022458292.1">
    <property type="nucleotide sequence ID" value="XM_022602492.1"/>
</dbReference>
<dbReference type="SMART" id="SM00355">
    <property type="entry name" value="ZnF_C2H2"/>
    <property type="match status" value="9"/>
</dbReference>